<evidence type="ECO:0000256" key="3">
    <source>
        <dbReference type="ARBA" id="ARBA00022552"/>
    </source>
</evidence>
<evidence type="ECO:0000256" key="2">
    <source>
        <dbReference type="ARBA" id="ARBA00006374"/>
    </source>
</evidence>
<evidence type="ECO:0000256" key="1">
    <source>
        <dbReference type="ARBA" id="ARBA00004123"/>
    </source>
</evidence>
<dbReference type="GeneID" id="71996987"/>
<dbReference type="RefSeq" id="XP_047778244.1">
    <property type="nucleotide sequence ID" value="XM_047916255.1"/>
</dbReference>
<comment type="subcellular location">
    <subcellularLocation>
        <location evidence="1">Nucleus</location>
    </subcellularLocation>
</comment>
<comment type="caution">
    <text evidence="6">The sequence shown here is derived from an EMBL/GenBank/DDBJ whole genome shotgun (WGS) entry which is preliminary data.</text>
</comment>
<feature type="region of interest" description="Disordered" evidence="5">
    <location>
        <begin position="1"/>
        <end position="25"/>
    </location>
</feature>
<sequence>MAAASSSSEVPPLAKYLASTDKKTRDKATKQLAAFLSDPSRDSLPHSEMSKLWKGIFYCFWMSDKPLVQQALASELAEILLNISSPSRPFDFLQGFWEATVREWSGIDRLRIDKYYMLIRRFVNASFRLLLRTHWDSSSCDRYNAILTRQGGPLCPDDTRVPTSLAYHLADIYLEELNKILGDPPEPSPSPAPLSTLLDPFFRLASRTPTKITYERIQSAMFEPLFTAMTPKPDDEPPSRKKPRLSTPTFSNILANACVSDWKAEGAVETGTLRKALLRRIFDVASGEDTRDANRRKMYSLWKSHTEDEESNGPVIVDAS</sequence>
<dbReference type="PANTHER" id="PTHR13026:SF0">
    <property type="entry name" value="RIBOSOMAL RNA PROCESSING 1B"/>
    <property type="match status" value="1"/>
</dbReference>
<protein>
    <submittedName>
        <fullName evidence="6">Nop52-domain-containing protein</fullName>
    </submittedName>
</protein>
<dbReference type="PANTHER" id="PTHR13026">
    <property type="entry name" value="NNP-1 PROTEIN NOVEL NUCLEAR PROTEIN 1 NOP52"/>
    <property type="match status" value="1"/>
</dbReference>
<dbReference type="Proteomes" id="UP000814176">
    <property type="component" value="Unassembled WGS sequence"/>
</dbReference>
<accession>A0ABQ8KE15</accession>
<name>A0ABQ8KE15_9APHY</name>
<keyword evidence="3" id="KW-0698">rRNA processing</keyword>
<keyword evidence="7" id="KW-1185">Reference proteome</keyword>
<gene>
    <name evidence="6" type="ORF">C8Q71DRAFT_100586</name>
</gene>
<dbReference type="Pfam" id="PF05997">
    <property type="entry name" value="Nop52"/>
    <property type="match status" value="1"/>
</dbReference>
<evidence type="ECO:0000256" key="4">
    <source>
        <dbReference type="ARBA" id="ARBA00023242"/>
    </source>
</evidence>
<evidence type="ECO:0000256" key="5">
    <source>
        <dbReference type="SAM" id="MobiDB-lite"/>
    </source>
</evidence>
<evidence type="ECO:0000313" key="7">
    <source>
        <dbReference type="Proteomes" id="UP000814176"/>
    </source>
</evidence>
<feature type="region of interest" description="Disordered" evidence="5">
    <location>
        <begin position="228"/>
        <end position="247"/>
    </location>
</feature>
<comment type="similarity">
    <text evidence="2">Belongs to the RRP1 family.</text>
</comment>
<keyword evidence="4" id="KW-0539">Nucleus</keyword>
<reference evidence="6 7" key="1">
    <citation type="journal article" date="2021" name="Environ. Microbiol.">
        <title>Gene family expansions and transcriptome signatures uncover fungal adaptations to wood decay.</title>
        <authorList>
            <person name="Hage H."/>
            <person name="Miyauchi S."/>
            <person name="Viragh M."/>
            <person name="Drula E."/>
            <person name="Min B."/>
            <person name="Chaduli D."/>
            <person name="Navarro D."/>
            <person name="Favel A."/>
            <person name="Norest M."/>
            <person name="Lesage-Meessen L."/>
            <person name="Balint B."/>
            <person name="Merenyi Z."/>
            <person name="de Eugenio L."/>
            <person name="Morin E."/>
            <person name="Martinez A.T."/>
            <person name="Baldrian P."/>
            <person name="Stursova M."/>
            <person name="Martinez M.J."/>
            <person name="Novotny C."/>
            <person name="Magnuson J.K."/>
            <person name="Spatafora J.W."/>
            <person name="Maurice S."/>
            <person name="Pangilinan J."/>
            <person name="Andreopoulos W."/>
            <person name="LaButti K."/>
            <person name="Hundley H."/>
            <person name="Na H."/>
            <person name="Kuo A."/>
            <person name="Barry K."/>
            <person name="Lipzen A."/>
            <person name="Henrissat B."/>
            <person name="Riley R."/>
            <person name="Ahrendt S."/>
            <person name="Nagy L.G."/>
            <person name="Grigoriev I.V."/>
            <person name="Martin F."/>
            <person name="Rosso M.N."/>
        </authorList>
    </citation>
    <scope>NUCLEOTIDE SEQUENCE [LARGE SCALE GENOMIC DNA]</scope>
    <source>
        <strain evidence="6 7">CIRM-BRFM 1785</strain>
    </source>
</reference>
<dbReference type="EMBL" id="JADCUA010000012">
    <property type="protein sequence ID" value="KAH9835867.1"/>
    <property type="molecule type" value="Genomic_DNA"/>
</dbReference>
<proteinExistence type="inferred from homology"/>
<evidence type="ECO:0000313" key="6">
    <source>
        <dbReference type="EMBL" id="KAH9835867.1"/>
    </source>
</evidence>
<organism evidence="6 7">
    <name type="scientific">Rhodofomes roseus</name>
    <dbReference type="NCBI Taxonomy" id="34475"/>
    <lineage>
        <taxon>Eukaryota</taxon>
        <taxon>Fungi</taxon>
        <taxon>Dikarya</taxon>
        <taxon>Basidiomycota</taxon>
        <taxon>Agaricomycotina</taxon>
        <taxon>Agaricomycetes</taxon>
        <taxon>Polyporales</taxon>
        <taxon>Rhodofomes</taxon>
    </lineage>
</organism>
<dbReference type="InterPro" id="IPR010301">
    <property type="entry name" value="RRP1"/>
</dbReference>